<comment type="similarity">
    <text evidence="1">Belongs to the glycine N-acyltransferase family.</text>
</comment>
<keyword evidence="1" id="KW-0012">Acyltransferase</keyword>
<sequence length="106" mass="12442">MSLFYMREMNALFYFEISTYAKESKNYQAANAEEYYMKRIRHLPSSCVRETSTGNVVSYELRSFVGTMADQYTMPEHRRQGLGLAVEMTYRCNFLPIFLIAALSKY</sequence>
<dbReference type="WBParaSite" id="ACAC_0001391801-mRNA-1">
    <property type="protein sequence ID" value="ACAC_0001391801-mRNA-1"/>
    <property type="gene ID" value="ACAC_0001391801"/>
</dbReference>
<dbReference type="Gene3D" id="3.40.630.30">
    <property type="match status" value="1"/>
</dbReference>
<name>A0A0K0DQ79_ANGCA</name>
<keyword evidence="2" id="KW-1185">Reference proteome</keyword>
<protein>
    <recommendedName>
        <fullName evidence="1">Glycine N-acyltransferase-like protein</fullName>
        <ecNumber evidence="1">2.3.1.-</ecNumber>
    </recommendedName>
</protein>
<dbReference type="STRING" id="6313.A0A0K0DQ79"/>
<dbReference type="Proteomes" id="UP000035642">
    <property type="component" value="Unassembled WGS sequence"/>
</dbReference>
<evidence type="ECO:0000313" key="2">
    <source>
        <dbReference type="Proteomes" id="UP000035642"/>
    </source>
</evidence>
<dbReference type="PANTHER" id="PTHR15298:SF1">
    <property type="entry name" value="GLYCINE N-ACYLTRANSFERASE-LIKE PROTEIN"/>
    <property type="match status" value="1"/>
</dbReference>
<dbReference type="InterPro" id="IPR016181">
    <property type="entry name" value="Acyl_CoA_acyltransferase"/>
</dbReference>
<dbReference type="PANTHER" id="PTHR15298">
    <property type="entry name" value="L-COA N-ACYLTRANSFERASE-RELATED"/>
    <property type="match status" value="1"/>
</dbReference>
<reference evidence="3" key="2">
    <citation type="submission" date="2017-02" db="UniProtKB">
        <authorList>
            <consortium name="WormBaseParasite"/>
        </authorList>
    </citation>
    <scope>IDENTIFICATION</scope>
</reference>
<keyword evidence="1" id="KW-0808">Transferase</keyword>
<dbReference type="EC" id="2.3.1.-" evidence="1"/>
<evidence type="ECO:0000313" key="3">
    <source>
        <dbReference type="WBParaSite" id="ACAC_0001391801-mRNA-1"/>
    </source>
</evidence>
<reference evidence="2" key="1">
    <citation type="submission" date="2012-09" db="EMBL/GenBank/DDBJ databases">
        <authorList>
            <person name="Martin A.A."/>
        </authorList>
    </citation>
    <scope>NUCLEOTIDE SEQUENCE</scope>
</reference>
<dbReference type="SUPFAM" id="SSF55729">
    <property type="entry name" value="Acyl-CoA N-acyltransferases (Nat)"/>
    <property type="match status" value="1"/>
</dbReference>
<dbReference type="GO" id="GO:0047961">
    <property type="term" value="F:glycine N-acyltransferase activity"/>
    <property type="evidence" value="ECO:0007669"/>
    <property type="project" value="InterPro"/>
</dbReference>
<proteinExistence type="inferred from homology"/>
<accession>A0A0K0DQ79</accession>
<dbReference type="AlphaFoldDB" id="A0A0K0DQ79"/>
<dbReference type="GO" id="GO:0005739">
    <property type="term" value="C:mitochondrion"/>
    <property type="evidence" value="ECO:0007669"/>
    <property type="project" value="InterPro"/>
</dbReference>
<evidence type="ECO:0000256" key="1">
    <source>
        <dbReference type="RuleBase" id="RU368002"/>
    </source>
</evidence>
<dbReference type="InterPro" id="IPR010313">
    <property type="entry name" value="Glycine_N-acyltransferase"/>
</dbReference>
<organism evidence="2 3">
    <name type="scientific">Angiostrongylus cantonensis</name>
    <name type="common">Rat lungworm</name>
    <dbReference type="NCBI Taxonomy" id="6313"/>
    <lineage>
        <taxon>Eukaryota</taxon>
        <taxon>Metazoa</taxon>
        <taxon>Ecdysozoa</taxon>
        <taxon>Nematoda</taxon>
        <taxon>Chromadorea</taxon>
        <taxon>Rhabditida</taxon>
        <taxon>Rhabditina</taxon>
        <taxon>Rhabditomorpha</taxon>
        <taxon>Strongyloidea</taxon>
        <taxon>Metastrongylidae</taxon>
        <taxon>Angiostrongylus</taxon>
    </lineage>
</organism>